<feature type="compositionally biased region" description="Basic and acidic residues" evidence="8">
    <location>
        <begin position="540"/>
        <end position="555"/>
    </location>
</feature>
<evidence type="ECO:0000256" key="6">
    <source>
        <dbReference type="ARBA" id="ARBA00023136"/>
    </source>
</evidence>
<evidence type="ECO:0000256" key="7">
    <source>
        <dbReference type="ARBA" id="ARBA00023188"/>
    </source>
</evidence>
<feature type="compositionally biased region" description="Polar residues" evidence="8">
    <location>
        <begin position="524"/>
        <end position="534"/>
    </location>
</feature>
<dbReference type="GO" id="GO:0051216">
    <property type="term" value="P:cartilage development"/>
    <property type="evidence" value="ECO:0007669"/>
    <property type="project" value="UniProtKB-KW"/>
</dbReference>
<dbReference type="CTD" id="559710"/>
<name>A0A6P3W8U6_CLUHA</name>
<evidence type="ECO:0000256" key="1">
    <source>
        <dbReference type="ARBA" id="ARBA00004141"/>
    </source>
</evidence>
<evidence type="ECO:0000256" key="2">
    <source>
        <dbReference type="ARBA" id="ARBA00008803"/>
    </source>
</evidence>
<dbReference type="PANTHER" id="PTHR13317">
    <property type="entry name" value="TRANSMEMBRANE ANTERIOR POSTERIOR TRANSFORMATION PROTEIN 1 HOMOLOG"/>
    <property type="match status" value="1"/>
</dbReference>
<sequence length="572" mass="65034">MADSVAAGVGEEKETENEDKEREKRSSNNTNKTETSGVPSEGTETLGFYERNANKQDKGRNLSDLSLVRFISAELTRGYFLEHNEAKYTERRERVYTCLRIPKELEKLMTFGFFLCLDAFLYVFTLLPLRVLLALIRLLTLPCCGLGGSRILQPAQVCDVLKGFIMVLCYSMMHYVDYSMMYHMIRGQSVIKLYIIYNMLEVADRLFSSFGQDILDALYWTATEPKEKKRAHIGVIPHFLMAVLYVFLHAILIMVQATTLNVAFNSHNKSLLTIMMSNNFVEIKGSVFKKFEKNNLFQMSNSDIKERFTNYVLLLIVCLRNMEQFSWNPDHLWVLFPDVVMVIASEMAVDVVKHAFITKFNDITADVYSEYRASLAFDLVSSRQKNAYTDYSDSVSRRMGFIPLPLALLLIRVVTSSVKIQGSLSYVCVLLFYLGMITLKVLNSIVLLGKSCLYVKEANMEEKLFQTPPSAAPSRATSRTSSRAHRAKYTSSPPGDPTDEEVCTSEITTQPVHQDECPAPHLPSSKSDQFLTTPDDTEEKDIGQEGMELKHRAPKKDLLEIDRFTICGNRID</sequence>
<feature type="transmembrane region" description="Helical" evidence="9">
    <location>
        <begin position="424"/>
        <end position="448"/>
    </location>
</feature>
<keyword evidence="3 9" id="KW-0812">Transmembrane</keyword>
<feature type="transmembrane region" description="Helical" evidence="9">
    <location>
        <begin position="239"/>
        <end position="264"/>
    </location>
</feature>
<protein>
    <submittedName>
        <fullName evidence="11">Transmembrane anterior posterior transformation protein 1 homolog</fullName>
    </submittedName>
</protein>
<reference evidence="11" key="1">
    <citation type="submission" date="2025-08" db="UniProtKB">
        <authorList>
            <consortium name="RefSeq"/>
        </authorList>
    </citation>
    <scope>IDENTIFICATION</scope>
</reference>
<keyword evidence="6 9" id="KW-0472">Membrane</keyword>
<dbReference type="RefSeq" id="XP_012692508.1">
    <property type="nucleotide sequence ID" value="XM_012837054.3"/>
</dbReference>
<dbReference type="GO" id="GO:0036064">
    <property type="term" value="C:ciliary basal body"/>
    <property type="evidence" value="ECO:0007669"/>
    <property type="project" value="TreeGrafter"/>
</dbReference>
<feature type="compositionally biased region" description="Polar residues" evidence="8">
    <location>
        <begin position="27"/>
        <end position="38"/>
    </location>
</feature>
<dbReference type="PANTHER" id="PTHR13317:SF4">
    <property type="entry name" value="TRANSMEMBRANE ANTERIOR POSTERIOR TRANSFORMATION PROTEIN 1 HOMOLOG"/>
    <property type="match status" value="1"/>
</dbReference>
<comment type="similarity">
    <text evidence="2">Belongs to the TAPT1 family.</text>
</comment>
<evidence type="ECO:0000256" key="3">
    <source>
        <dbReference type="ARBA" id="ARBA00022692"/>
    </source>
</evidence>
<keyword evidence="5 9" id="KW-1133">Transmembrane helix</keyword>
<feature type="region of interest" description="Disordered" evidence="8">
    <location>
        <begin position="466"/>
        <end position="555"/>
    </location>
</feature>
<evidence type="ECO:0000313" key="11">
    <source>
        <dbReference type="RefSeq" id="XP_012692508.1"/>
    </source>
</evidence>
<dbReference type="OrthoDB" id="29023at2759"/>
<dbReference type="Pfam" id="PF05346">
    <property type="entry name" value="DUF747"/>
    <property type="match status" value="1"/>
</dbReference>
<keyword evidence="7" id="KW-0891">Chondrogenesis</keyword>
<evidence type="ECO:0000256" key="5">
    <source>
        <dbReference type="ARBA" id="ARBA00022989"/>
    </source>
</evidence>
<dbReference type="GO" id="GO:0005789">
    <property type="term" value="C:endoplasmic reticulum membrane"/>
    <property type="evidence" value="ECO:0007669"/>
    <property type="project" value="TreeGrafter"/>
</dbReference>
<keyword evidence="10" id="KW-1185">Reference proteome</keyword>
<dbReference type="GeneID" id="105908524"/>
<evidence type="ECO:0000256" key="9">
    <source>
        <dbReference type="SAM" id="Phobius"/>
    </source>
</evidence>
<feature type="transmembrane region" description="Helical" evidence="9">
    <location>
        <begin position="401"/>
        <end position="418"/>
    </location>
</feature>
<dbReference type="KEGG" id="char:105908524"/>
<accession>A0A6P3W8U6</accession>
<feature type="transmembrane region" description="Helical" evidence="9">
    <location>
        <begin position="160"/>
        <end position="176"/>
    </location>
</feature>
<evidence type="ECO:0000256" key="8">
    <source>
        <dbReference type="SAM" id="MobiDB-lite"/>
    </source>
</evidence>
<comment type="subcellular location">
    <subcellularLocation>
        <location evidence="1">Membrane</location>
        <topology evidence="1">Multi-pass membrane protein</topology>
    </subcellularLocation>
</comment>
<dbReference type="AlphaFoldDB" id="A0A6P3W8U6"/>
<evidence type="ECO:0000256" key="4">
    <source>
        <dbReference type="ARBA" id="ARBA00022855"/>
    </source>
</evidence>
<dbReference type="InterPro" id="IPR008010">
    <property type="entry name" value="Tatp1"/>
</dbReference>
<proteinExistence type="inferred from homology"/>
<gene>
    <name evidence="11" type="primary">tapt1b</name>
</gene>
<dbReference type="Proteomes" id="UP000515152">
    <property type="component" value="Chromosome 22"/>
</dbReference>
<keyword evidence="4" id="KW-0892">Osteogenesis</keyword>
<dbReference type="GO" id="GO:0001503">
    <property type="term" value="P:ossification"/>
    <property type="evidence" value="ECO:0007669"/>
    <property type="project" value="UniProtKB-KW"/>
</dbReference>
<evidence type="ECO:0000313" key="10">
    <source>
        <dbReference type="Proteomes" id="UP000515152"/>
    </source>
</evidence>
<feature type="region of interest" description="Disordered" evidence="8">
    <location>
        <begin position="1"/>
        <end position="45"/>
    </location>
</feature>
<organism evidence="10 11">
    <name type="scientific">Clupea harengus</name>
    <name type="common">Atlantic herring</name>
    <dbReference type="NCBI Taxonomy" id="7950"/>
    <lineage>
        <taxon>Eukaryota</taxon>
        <taxon>Metazoa</taxon>
        <taxon>Chordata</taxon>
        <taxon>Craniata</taxon>
        <taxon>Vertebrata</taxon>
        <taxon>Euteleostomi</taxon>
        <taxon>Actinopterygii</taxon>
        <taxon>Neopterygii</taxon>
        <taxon>Teleostei</taxon>
        <taxon>Clupei</taxon>
        <taxon>Clupeiformes</taxon>
        <taxon>Clupeoidei</taxon>
        <taxon>Clupeidae</taxon>
        <taxon>Clupea</taxon>
    </lineage>
</organism>
<feature type="compositionally biased region" description="Low complexity" evidence="8">
    <location>
        <begin position="467"/>
        <end position="481"/>
    </location>
</feature>
<dbReference type="GO" id="GO:0045724">
    <property type="term" value="P:positive regulation of cilium assembly"/>
    <property type="evidence" value="ECO:0007669"/>
    <property type="project" value="TreeGrafter"/>
</dbReference>